<dbReference type="InterPro" id="IPR012910">
    <property type="entry name" value="Plug_dom"/>
</dbReference>
<comment type="similarity">
    <text evidence="2">Belongs to the TonB-dependent receptor family.</text>
</comment>
<dbReference type="SUPFAM" id="SSF56935">
    <property type="entry name" value="Porins"/>
    <property type="match status" value="1"/>
</dbReference>
<keyword evidence="2" id="KW-0812">Transmembrane</keyword>
<dbReference type="Proteomes" id="UP001176429">
    <property type="component" value="Unassembled WGS sequence"/>
</dbReference>
<gene>
    <name evidence="4" type="ORF">Q5H93_09340</name>
</gene>
<keyword evidence="2" id="KW-0998">Cell outer membrane</keyword>
<name>A0ABT9B9J5_9BACT</name>
<proteinExistence type="inferred from homology"/>
<dbReference type="Gene3D" id="2.60.40.1930">
    <property type="match status" value="1"/>
</dbReference>
<dbReference type="PANTHER" id="PTHR30069:SF29">
    <property type="entry name" value="HEMOGLOBIN AND HEMOGLOBIN-HAPTOGLOBIN-BINDING PROTEIN 1-RELATED"/>
    <property type="match status" value="1"/>
</dbReference>
<feature type="domain" description="TonB-dependent receptor plug" evidence="3">
    <location>
        <begin position="645"/>
        <end position="736"/>
    </location>
</feature>
<comment type="caution">
    <text evidence="4">The sequence shown here is derived from an EMBL/GenBank/DDBJ whole genome shotgun (WGS) entry which is preliminary data.</text>
</comment>
<dbReference type="InterPro" id="IPR039426">
    <property type="entry name" value="TonB-dep_rcpt-like"/>
</dbReference>
<keyword evidence="2" id="KW-1134">Transmembrane beta strand</keyword>
<reference evidence="4" key="1">
    <citation type="submission" date="2023-07" db="EMBL/GenBank/DDBJ databases">
        <authorList>
            <person name="Kim M.K."/>
        </authorList>
    </citation>
    <scope>NUCLEOTIDE SEQUENCE</scope>
    <source>
        <strain evidence="4">ASUV-10-1</strain>
    </source>
</reference>
<keyword evidence="4" id="KW-0675">Receptor</keyword>
<evidence type="ECO:0000313" key="4">
    <source>
        <dbReference type="EMBL" id="MDO7874934.1"/>
    </source>
</evidence>
<evidence type="ECO:0000259" key="3">
    <source>
        <dbReference type="Pfam" id="PF07715"/>
    </source>
</evidence>
<keyword evidence="2" id="KW-0813">Transport</keyword>
<sequence length="848" mass="90943">MAAKKVLAQEPRAVGRRKAWQNVAGGILLLGAAATAAFRQLPADEDVVRRVLQQVGDYYANTLPEKAYLHLDKPVYATGETIWFSGYVVDAQRHLPDSLSKVLYVDLLSPERKVVARRTLRLHQGRTEGDIALSDSLAAGTYLLRAYTSWMRNAGDDFIYSRRLQVWPASVWTNSETTAAKPAAPAPPAGRPDVQFFPEGGSLVAGLPSVVACKAIDASGRGLTVRGQVLDGQGKAVVATFSSRHLGMGRFSFTPAAGQKYRAHLTLPDGSTADYPLPAVQPSGYTLHAVDGGDFYTVEARRQGPAAAGAVWLLAEVRGFLVYPGTRSWGPPTAPVSWKIEKKQLPNGILHLTLFDEQGTPQAERLAFVQNAATALKVSITTDKPSYGPHLPVQLTVRVADAAGQPVAAQLSVAVAEAGLHGIDAEAETIASNLLLTSDLAGYVENPGYYFRNPTPETSQHLDDLLLTQGWRRFVWKQVLSGTVPPVRYAADQTPTLSLSGQVVGEYGTQPMANAPITFMQSRPNRVVASATATADGLFRFTGFDGRDTAVVTLQARRAQGTNPVRILPELGPATTGPVLPALPGTQSPAVADYVRRSRQQQVDEHNLHPEDDIRNIQLSNVSVTAKRLQAFENDPRHPPGAIPSTTINMADILSAQSAQSLLQLLQGRVAGLVVSGQGPNATVQIRGQGSPMILLDGMPSTLDAVQNMPASEFESVEVYKGTDAAIFGSRASGGALAVYTKRRSPNFKALAAKQPAAPGLSIFKVPPFYQTREFYQPRYNALVVNSLTDPRRTTLYWNPSARTNASGETKLYFFTADAGGTFQAVVEGVSATGQPAQASTTLVARPK</sequence>
<comment type="subcellular location">
    <subcellularLocation>
        <location evidence="2">Cell outer membrane</location>
        <topology evidence="2">Multi-pass membrane protein</topology>
    </subcellularLocation>
</comment>
<keyword evidence="2" id="KW-0472">Membrane</keyword>
<dbReference type="Gene3D" id="2.170.130.10">
    <property type="entry name" value="TonB-dependent receptor, plug domain"/>
    <property type="match status" value="1"/>
</dbReference>
<organism evidence="4 5">
    <name type="scientific">Hymenobacter aranciens</name>
    <dbReference type="NCBI Taxonomy" id="3063996"/>
    <lineage>
        <taxon>Bacteria</taxon>
        <taxon>Pseudomonadati</taxon>
        <taxon>Bacteroidota</taxon>
        <taxon>Cytophagia</taxon>
        <taxon>Cytophagales</taxon>
        <taxon>Hymenobacteraceae</taxon>
        <taxon>Hymenobacter</taxon>
    </lineage>
</organism>
<evidence type="ECO:0000256" key="2">
    <source>
        <dbReference type="PROSITE-ProRule" id="PRU01360"/>
    </source>
</evidence>
<dbReference type="Pfam" id="PF07715">
    <property type="entry name" value="Plug"/>
    <property type="match status" value="1"/>
</dbReference>
<keyword evidence="1" id="KW-0732">Signal</keyword>
<keyword evidence="5" id="KW-1185">Reference proteome</keyword>
<dbReference type="PROSITE" id="PS52016">
    <property type="entry name" value="TONB_DEPENDENT_REC_3"/>
    <property type="match status" value="1"/>
</dbReference>
<dbReference type="EMBL" id="JAUQSY010000005">
    <property type="protein sequence ID" value="MDO7874934.1"/>
    <property type="molecule type" value="Genomic_DNA"/>
</dbReference>
<evidence type="ECO:0000256" key="1">
    <source>
        <dbReference type="ARBA" id="ARBA00022729"/>
    </source>
</evidence>
<protein>
    <submittedName>
        <fullName evidence="4">TonB-dependent receptor plug domain-containing protein</fullName>
    </submittedName>
</protein>
<accession>A0ABT9B9J5</accession>
<dbReference type="InterPro" id="IPR037066">
    <property type="entry name" value="Plug_dom_sf"/>
</dbReference>
<dbReference type="PANTHER" id="PTHR30069">
    <property type="entry name" value="TONB-DEPENDENT OUTER MEMBRANE RECEPTOR"/>
    <property type="match status" value="1"/>
</dbReference>
<evidence type="ECO:0000313" key="5">
    <source>
        <dbReference type="Proteomes" id="UP001176429"/>
    </source>
</evidence>
<dbReference type="RefSeq" id="WP_305006249.1">
    <property type="nucleotide sequence ID" value="NZ_JAUQSY010000005.1"/>
</dbReference>